<keyword evidence="2" id="KW-0732">Signal</keyword>
<dbReference type="Proteomes" id="UP000245168">
    <property type="component" value="Unassembled WGS sequence"/>
</dbReference>
<evidence type="ECO:0000313" key="4">
    <source>
        <dbReference type="Proteomes" id="UP000245168"/>
    </source>
</evidence>
<dbReference type="Gene3D" id="3.40.50.1820">
    <property type="entry name" value="alpha/beta hydrolase"/>
    <property type="match status" value="1"/>
</dbReference>
<dbReference type="Pfam" id="PF00450">
    <property type="entry name" value="Peptidase_S10"/>
    <property type="match status" value="1"/>
</dbReference>
<gene>
    <name evidence="3" type="ORF">DDZ18_10900</name>
</gene>
<evidence type="ECO:0000256" key="1">
    <source>
        <dbReference type="SAM" id="MobiDB-lite"/>
    </source>
</evidence>
<evidence type="ECO:0000256" key="2">
    <source>
        <dbReference type="SAM" id="SignalP"/>
    </source>
</evidence>
<dbReference type="GO" id="GO:0006508">
    <property type="term" value="P:proteolysis"/>
    <property type="evidence" value="ECO:0007669"/>
    <property type="project" value="InterPro"/>
</dbReference>
<comment type="caution">
    <text evidence="3">The sequence shown here is derived from an EMBL/GenBank/DDBJ whole genome shotgun (WGS) entry which is preliminary data.</text>
</comment>
<dbReference type="GO" id="GO:0004185">
    <property type="term" value="F:serine-type carboxypeptidase activity"/>
    <property type="evidence" value="ECO:0007669"/>
    <property type="project" value="InterPro"/>
</dbReference>
<reference evidence="4" key="1">
    <citation type="submission" date="2018-05" db="EMBL/GenBank/DDBJ databases">
        <authorList>
            <person name="Liu B.-T."/>
        </authorList>
    </citation>
    <scope>NUCLEOTIDE SEQUENCE [LARGE SCALE GENOMIC DNA]</scope>
    <source>
        <strain evidence="4">WD6-1</strain>
    </source>
</reference>
<dbReference type="EMBL" id="QEXV01000005">
    <property type="protein sequence ID" value="PWE16710.1"/>
    <property type="molecule type" value="Genomic_DNA"/>
</dbReference>
<dbReference type="SUPFAM" id="SSF53474">
    <property type="entry name" value="alpha/beta-Hydrolases"/>
    <property type="match status" value="1"/>
</dbReference>
<organism evidence="3 4">
    <name type="scientific">Marinicauda salina</name>
    <dbReference type="NCBI Taxonomy" id="2135793"/>
    <lineage>
        <taxon>Bacteria</taxon>
        <taxon>Pseudomonadati</taxon>
        <taxon>Pseudomonadota</taxon>
        <taxon>Alphaproteobacteria</taxon>
        <taxon>Maricaulales</taxon>
        <taxon>Maricaulaceae</taxon>
        <taxon>Marinicauda</taxon>
    </lineage>
</organism>
<dbReference type="InterPro" id="IPR001563">
    <property type="entry name" value="Peptidase_S10"/>
</dbReference>
<feature type="compositionally biased region" description="Basic and acidic residues" evidence="1">
    <location>
        <begin position="30"/>
        <end position="45"/>
    </location>
</feature>
<feature type="signal peptide" evidence="2">
    <location>
        <begin position="1"/>
        <end position="20"/>
    </location>
</feature>
<evidence type="ECO:0000313" key="3">
    <source>
        <dbReference type="EMBL" id="PWE16710.1"/>
    </source>
</evidence>
<accession>A0A2U2BRS0</accession>
<protein>
    <submittedName>
        <fullName evidence="3">Peptidase S10</fullName>
    </submittedName>
</protein>
<dbReference type="OrthoDB" id="9770107at2"/>
<dbReference type="AlphaFoldDB" id="A0A2U2BRS0"/>
<feature type="region of interest" description="Disordered" evidence="1">
    <location>
        <begin position="20"/>
        <end position="45"/>
    </location>
</feature>
<dbReference type="InterPro" id="IPR029058">
    <property type="entry name" value="AB_hydrolase_fold"/>
</dbReference>
<keyword evidence="4" id="KW-1185">Reference proteome</keyword>
<sequence>MLRSIAAAFAAAMLAGAPLAAQEDAGNGAEETREPREWTNRGQVETREGRIRYTVRAGETFLRDEDGNPTASIFTTTYTRDGVDDPAERPVAFVFNGGPGSASLWLHMGVVGPRRLVLPSEPPGDDGAAPFDVRDNPESLIGIADLVFIDPVGTGWSRALGETDPAEEFWGVDEDAESIAEFIRIWLTENRRWASPKYLIGESYGTTRIGALMRQLEAGWNDVAINGVVLVSVVLDFKLDHTAPGNDVGYVGLMPSYAATAWYHEKVDRSAWGGDYDAFLEDARDFATDEYMPALLRGQDIDPDRRDAVIARLAEFTGLSETYIRRANMRVSLSNFRTELLRDEGLSVGRFDGRFTGVEPDAVSDSPEGDPSGYGIDGGYTAAMLDHFTREIGVDITEPYTTLGGVREWNWDAGPAGGDNSYVNVSIWLERAMRQNAELRVLATNGIYDMATPFFATEMTFNRPGYDPDRVNLTYYPAGHMMYLHQPSIEQLAQDIRDFVAEGER</sequence>
<name>A0A2U2BRS0_9PROT</name>
<feature type="chain" id="PRO_5015581998" evidence="2">
    <location>
        <begin position="21"/>
        <end position="505"/>
    </location>
</feature>
<proteinExistence type="predicted"/>
<dbReference type="RefSeq" id="WP_109253433.1">
    <property type="nucleotide sequence ID" value="NZ_QEXV01000005.1"/>
</dbReference>